<evidence type="ECO:0008006" key="3">
    <source>
        <dbReference type="Google" id="ProtNLM"/>
    </source>
</evidence>
<accession>A0ABQ4N520</accession>
<dbReference type="Proteomes" id="UP000680304">
    <property type="component" value="Unassembled WGS sequence"/>
</dbReference>
<organism evidence="1 2">
    <name type="scientific">Paenibacillus cisolokensis</name>
    <dbReference type="NCBI Taxonomy" id="1658519"/>
    <lineage>
        <taxon>Bacteria</taxon>
        <taxon>Bacillati</taxon>
        <taxon>Bacillota</taxon>
        <taxon>Bacilli</taxon>
        <taxon>Bacillales</taxon>
        <taxon>Paenibacillaceae</taxon>
        <taxon>Paenibacillus</taxon>
    </lineage>
</organism>
<dbReference type="Gene3D" id="3.30.300.20">
    <property type="match status" value="1"/>
</dbReference>
<comment type="caution">
    <text evidence="1">The sequence shown here is derived from an EMBL/GenBank/DDBJ whole genome shotgun (WGS) entry which is preliminary data.</text>
</comment>
<keyword evidence="2" id="KW-1185">Reference proteome</keyword>
<evidence type="ECO:0000313" key="1">
    <source>
        <dbReference type="EMBL" id="GIQ63282.1"/>
    </source>
</evidence>
<name>A0ABQ4N520_9BACL</name>
<dbReference type="Pfam" id="PF02566">
    <property type="entry name" value="OsmC"/>
    <property type="match status" value="1"/>
</dbReference>
<dbReference type="InterPro" id="IPR015946">
    <property type="entry name" value="KH_dom-like_a/b"/>
</dbReference>
<dbReference type="InterPro" id="IPR036102">
    <property type="entry name" value="OsmC/Ohrsf"/>
</dbReference>
<dbReference type="SUPFAM" id="SSF82784">
    <property type="entry name" value="OsmC-like"/>
    <property type="match status" value="1"/>
</dbReference>
<dbReference type="EMBL" id="BOVJ01000059">
    <property type="protein sequence ID" value="GIQ63282.1"/>
    <property type="molecule type" value="Genomic_DNA"/>
</dbReference>
<gene>
    <name evidence="1" type="ORF">PACILC2_18500</name>
</gene>
<evidence type="ECO:0000313" key="2">
    <source>
        <dbReference type="Proteomes" id="UP000680304"/>
    </source>
</evidence>
<proteinExistence type="predicted"/>
<protein>
    <recommendedName>
        <fullName evidence="3">OsmC family peroxiredoxin</fullName>
    </recommendedName>
</protein>
<dbReference type="InterPro" id="IPR003718">
    <property type="entry name" value="OsmC/Ohr_fam"/>
</dbReference>
<sequence>MKWFEGKYHVQDGRQAIWGTEASQAWTPVELLESSLALCVAKSLNIRMDQDGVSADDFTVVVHSNKSASGVPRLESFNVEVQLPAYLHPEYKDKLLRQASQICTIGNTLKRGAEIGYETI</sequence>
<reference evidence="1 2" key="1">
    <citation type="submission" date="2021-04" db="EMBL/GenBank/DDBJ databases">
        <title>Draft genome sequence of Paenibacillus cisolokensis, LC2-13A.</title>
        <authorList>
            <person name="Uke A."/>
            <person name="Chhe C."/>
            <person name="Baramee S."/>
            <person name="Kosugi A."/>
        </authorList>
    </citation>
    <scope>NUCLEOTIDE SEQUENCE [LARGE SCALE GENOMIC DNA]</scope>
    <source>
        <strain evidence="1 2">LC2-13A</strain>
    </source>
</reference>